<dbReference type="PANTHER" id="PTHR22773">
    <property type="entry name" value="NADH DEHYDROGENASE"/>
    <property type="match status" value="1"/>
</dbReference>
<dbReference type="Proteomes" id="UP000307169">
    <property type="component" value="Unassembled WGS sequence"/>
</dbReference>
<protein>
    <recommendedName>
        <fullName evidence="5">NADH-ubiquinone oxidoreductase chain 2</fullName>
    </recommendedName>
    <alternativeName>
        <fullName evidence="10">NADH dehydrogenase subunit 2</fullName>
    </alternativeName>
    <alternativeName>
        <fullName evidence="11">NADH dehydrogenase subunit 3</fullName>
    </alternativeName>
    <alternativeName>
        <fullName evidence="4">NADH-ubiquinone oxidoreductase chain 3</fullName>
    </alternativeName>
</protein>
<evidence type="ECO:0000313" key="27">
    <source>
        <dbReference type="Proteomes" id="UP000310708"/>
    </source>
</evidence>
<feature type="chain" id="PRO_5044609270" description="NADH-ubiquinone oxidoreductase chain 2" evidence="14">
    <location>
        <begin position="20"/>
        <end position="629"/>
    </location>
</feature>
<dbReference type="Pfam" id="PF00507">
    <property type="entry name" value="Oxidored_q4"/>
    <property type="match status" value="1"/>
</dbReference>
<dbReference type="NCBIfam" id="TIGR01770">
    <property type="entry name" value="NDH_I_N"/>
    <property type="match status" value="1"/>
</dbReference>
<comment type="catalytic activity">
    <reaction evidence="12">
        <text>a ubiquinone + NADH + 5 H(+)(in) = a ubiquinol + NAD(+) + 4 H(+)(out)</text>
        <dbReference type="Rhea" id="RHEA:29091"/>
        <dbReference type="Rhea" id="RHEA-COMP:9565"/>
        <dbReference type="Rhea" id="RHEA-COMP:9566"/>
        <dbReference type="ChEBI" id="CHEBI:15378"/>
        <dbReference type="ChEBI" id="CHEBI:16389"/>
        <dbReference type="ChEBI" id="CHEBI:17976"/>
        <dbReference type="ChEBI" id="CHEBI:57540"/>
        <dbReference type="ChEBI" id="CHEBI:57945"/>
        <dbReference type="EC" id="7.1.1.2"/>
    </reaction>
</comment>
<gene>
    <name evidence="21" type="ORF">E3Q01_04218</name>
    <name evidence="20" type="ORF">E3Q02_04173</name>
    <name evidence="19" type="ORF">E3Q03_04187</name>
    <name evidence="18" type="ORF">E3Q10_04188</name>
    <name evidence="17" type="ORF">E3Q17_04173</name>
    <name evidence="16" type="ORF">E3Q22_04221</name>
</gene>
<dbReference type="Gene3D" id="1.20.58.1610">
    <property type="entry name" value="NADH:ubiquinone/plastoquinone oxidoreductase, chain 3"/>
    <property type="match status" value="1"/>
</dbReference>
<feature type="transmembrane region" description="Helical" evidence="13">
    <location>
        <begin position="109"/>
        <end position="136"/>
    </location>
</feature>
<evidence type="ECO:0000256" key="10">
    <source>
        <dbReference type="ARBA" id="ARBA00031028"/>
    </source>
</evidence>
<feature type="transmembrane region" description="Helical" evidence="13">
    <location>
        <begin position="464"/>
        <end position="487"/>
    </location>
</feature>
<keyword evidence="8 13" id="KW-1133">Transmembrane helix</keyword>
<dbReference type="Proteomes" id="UP000305647">
    <property type="component" value="Unassembled WGS sequence"/>
</dbReference>
<dbReference type="Proteomes" id="UP000305362">
    <property type="component" value="Unassembled WGS sequence"/>
</dbReference>
<evidence type="ECO:0000256" key="8">
    <source>
        <dbReference type="ARBA" id="ARBA00022989"/>
    </source>
</evidence>
<evidence type="ECO:0000256" key="4">
    <source>
        <dbReference type="ARBA" id="ARBA00021007"/>
    </source>
</evidence>
<dbReference type="Proteomes" id="UP000310708">
    <property type="component" value="Unassembled WGS sequence"/>
</dbReference>
<evidence type="ECO:0000313" key="19">
    <source>
        <dbReference type="EMBL" id="TIC58716.1"/>
    </source>
</evidence>
<dbReference type="EMBL" id="SPRO01000079">
    <property type="protein sequence ID" value="TIC23982.1"/>
    <property type="molecule type" value="Genomic_DNA"/>
</dbReference>
<evidence type="ECO:0000256" key="14">
    <source>
        <dbReference type="SAM" id="SignalP"/>
    </source>
</evidence>
<feature type="transmembrane region" description="Helical" evidence="13">
    <location>
        <begin position="285"/>
        <end position="303"/>
    </location>
</feature>
<dbReference type="GO" id="GO:0016020">
    <property type="term" value="C:membrane"/>
    <property type="evidence" value="ECO:0007669"/>
    <property type="project" value="UniProtKB-SubCell"/>
</dbReference>
<dbReference type="InterPro" id="IPR001750">
    <property type="entry name" value="ND/Mrp_TM"/>
</dbReference>
<comment type="subcellular location">
    <subcellularLocation>
        <location evidence="1">Membrane</location>
        <topology evidence="1">Multi-pass membrane protein</topology>
    </subcellularLocation>
</comment>
<evidence type="ECO:0000313" key="24">
    <source>
        <dbReference type="Proteomes" id="UP000307169"/>
    </source>
</evidence>
<keyword evidence="6" id="KW-0813">Transport</keyword>
<dbReference type="EMBL" id="SPRV01000081">
    <property type="protein sequence ID" value="TIC58716.1"/>
    <property type="molecule type" value="Genomic_DNA"/>
</dbReference>
<feature type="transmembrane region" description="Helical" evidence="13">
    <location>
        <begin position="68"/>
        <end position="89"/>
    </location>
</feature>
<feature type="transmembrane region" description="Helical" evidence="13">
    <location>
        <begin position="310"/>
        <end position="329"/>
    </location>
</feature>
<dbReference type="OrthoDB" id="3359027at2759"/>
<feature type="signal peptide" evidence="14">
    <location>
        <begin position="1"/>
        <end position="19"/>
    </location>
</feature>
<feature type="transmembrane region" description="Helical" evidence="13">
    <location>
        <begin position="207"/>
        <end position="232"/>
    </location>
</feature>
<comment type="caution">
    <text evidence="21">The sequence shown here is derived from an EMBL/GenBank/DDBJ whole genome shotgun (WGS) entry which is preliminary data.</text>
</comment>
<dbReference type="Proteomes" id="UP000310685">
    <property type="component" value="Unassembled WGS sequence"/>
</dbReference>
<comment type="similarity">
    <text evidence="3">Belongs to the complex I subunit 3 family.</text>
</comment>
<comment type="similarity">
    <text evidence="2">Belongs to the complex I subunit 2 family.</text>
</comment>
<keyword evidence="9 13" id="KW-0472">Membrane</keyword>
<dbReference type="GO" id="GO:0008137">
    <property type="term" value="F:NADH dehydrogenase (ubiquinone) activity"/>
    <property type="evidence" value="ECO:0007669"/>
    <property type="project" value="UniProtKB-EC"/>
</dbReference>
<evidence type="ECO:0000256" key="12">
    <source>
        <dbReference type="ARBA" id="ARBA00049551"/>
    </source>
</evidence>
<keyword evidence="7 13" id="KW-0812">Transmembrane</keyword>
<feature type="transmembrane region" description="Helical" evidence="13">
    <location>
        <begin position="34"/>
        <end position="56"/>
    </location>
</feature>
<evidence type="ECO:0000256" key="3">
    <source>
        <dbReference type="ARBA" id="ARBA00008472"/>
    </source>
</evidence>
<dbReference type="HAMAP" id="MF_00445">
    <property type="entry name" value="NDH1_NuoN_1"/>
    <property type="match status" value="1"/>
</dbReference>
<evidence type="ECO:0000313" key="22">
    <source>
        <dbReference type="Proteomes" id="UP000305362"/>
    </source>
</evidence>
<evidence type="ECO:0000313" key="17">
    <source>
        <dbReference type="EMBL" id="TIB95733.1"/>
    </source>
</evidence>
<feature type="transmembrane region" description="Helical" evidence="13">
    <location>
        <begin position="163"/>
        <end position="187"/>
    </location>
</feature>
<dbReference type="InterPro" id="IPR038430">
    <property type="entry name" value="NDAH_ubi_oxred_su3_sf"/>
</dbReference>
<dbReference type="Pfam" id="PF00361">
    <property type="entry name" value="Proton_antipo_M"/>
    <property type="match status" value="1"/>
</dbReference>
<evidence type="ECO:0000313" key="25">
    <source>
        <dbReference type="Proteomes" id="UP000309601"/>
    </source>
</evidence>
<evidence type="ECO:0000313" key="26">
    <source>
        <dbReference type="Proteomes" id="UP000310685"/>
    </source>
</evidence>
<dbReference type="InterPro" id="IPR010096">
    <property type="entry name" value="NADH-Q_OxRdtase_suN/2"/>
</dbReference>
<feature type="transmembrane region" description="Helical" evidence="13">
    <location>
        <begin position="341"/>
        <end position="362"/>
    </location>
</feature>
<evidence type="ECO:0000259" key="15">
    <source>
        <dbReference type="Pfam" id="PF00361"/>
    </source>
</evidence>
<keyword evidence="14" id="KW-0732">Signal</keyword>
<organism evidence="21 27">
    <name type="scientific">Wallemia mellicola</name>
    <dbReference type="NCBI Taxonomy" id="1708541"/>
    <lineage>
        <taxon>Eukaryota</taxon>
        <taxon>Fungi</taxon>
        <taxon>Dikarya</taxon>
        <taxon>Basidiomycota</taxon>
        <taxon>Wallemiomycotina</taxon>
        <taxon>Wallemiomycetes</taxon>
        <taxon>Wallemiales</taxon>
        <taxon>Wallemiaceae</taxon>
        <taxon>Wallemia</taxon>
    </lineage>
</organism>
<feature type="domain" description="NADH:quinone oxidoreductase/Mrp antiporter transmembrane" evidence="15">
    <location>
        <begin position="126"/>
        <end position="438"/>
    </location>
</feature>
<evidence type="ECO:0000256" key="5">
    <source>
        <dbReference type="ARBA" id="ARBA00021008"/>
    </source>
</evidence>
<feature type="transmembrane region" description="Helical" evidence="13">
    <location>
        <begin position="589"/>
        <end position="610"/>
    </location>
</feature>
<evidence type="ECO:0000313" key="23">
    <source>
        <dbReference type="Proteomes" id="UP000305647"/>
    </source>
</evidence>
<feature type="transmembrane region" description="Helical" evidence="13">
    <location>
        <begin position="507"/>
        <end position="529"/>
    </location>
</feature>
<dbReference type="EMBL" id="SPRW01000075">
    <property type="protein sequence ID" value="TIC60727.1"/>
    <property type="molecule type" value="Genomic_DNA"/>
</dbReference>
<dbReference type="EMBL" id="SPRC01000076">
    <property type="protein sequence ID" value="TIB74320.1"/>
    <property type="molecule type" value="Genomic_DNA"/>
</dbReference>
<dbReference type="Proteomes" id="UP000309601">
    <property type="component" value="Unassembled WGS sequence"/>
</dbReference>
<dbReference type="InterPro" id="IPR000440">
    <property type="entry name" value="NADH_UbQ/plastoQ_OxRdtase_su3"/>
</dbReference>
<evidence type="ECO:0000256" key="6">
    <source>
        <dbReference type="ARBA" id="ARBA00022448"/>
    </source>
</evidence>
<evidence type="ECO:0000256" key="11">
    <source>
        <dbReference type="ARBA" id="ARBA00031029"/>
    </source>
</evidence>
<proteinExistence type="inferred from homology"/>
<evidence type="ECO:0000256" key="13">
    <source>
        <dbReference type="SAM" id="Phobius"/>
    </source>
</evidence>
<evidence type="ECO:0000256" key="7">
    <source>
        <dbReference type="ARBA" id="ARBA00022692"/>
    </source>
</evidence>
<dbReference type="EMBL" id="SPRH01000082">
    <property type="protein sequence ID" value="TIB95733.1"/>
    <property type="molecule type" value="Genomic_DNA"/>
</dbReference>
<feature type="transmembrane region" description="Helical" evidence="13">
    <location>
        <begin position="423"/>
        <end position="443"/>
    </location>
</feature>
<evidence type="ECO:0000256" key="1">
    <source>
        <dbReference type="ARBA" id="ARBA00004141"/>
    </source>
</evidence>
<evidence type="ECO:0000313" key="20">
    <source>
        <dbReference type="EMBL" id="TIC60727.1"/>
    </source>
</evidence>
<reference evidence="22 23" key="1">
    <citation type="submission" date="2019-03" db="EMBL/GenBank/DDBJ databases">
        <title>Sequencing 25 genomes of Wallemia mellicola.</title>
        <authorList>
            <person name="Gostincar C."/>
        </authorList>
    </citation>
    <scope>NUCLEOTIDE SEQUENCE [LARGE SCALE GENOMIC DNA]</scope>
    <source>
        <strain evidence="17 24">EXF-1262</strain>
        <strain evidence="20 25">EXF-1274</strain>
        <strain evidence="19 22">EXF-1277</strain>
        <strain evidence="16 26">EXF-6152</strain>
        <strain evidence="21 27">EXF-757</strain>
        <strain evidence="18 23">EXF-8738</strain>
    </source>
</reference>
<evidence type="ECO:0000256" key="2">
    <source>
        <dbReference type="ARBA" id="ARBA00007012"/>
    </source>
</evidence>
<dbReference type="GO" id="GO:0042773">
    <property type="term" value="P:ATP synthesis coupled electron transport"/>
    <property type="evidence" value="ECO:0007669"/>
    <property type="project" value="InterPro"/>
</dbReference>
<name>A0A4T0SEJ4_9BASI</name>
<dbReference type="AlphaFoldDB" id="A0A4T0SEJ4"/>
<sequence length="629" mass="69368">MLLLALIILVVVLATSSSSDRSTVSFSYNPVKLIVLSLILSIVLVISVISSCPLDLTVSLFSGLYQTSYVTLAFDLLLFVSSALVLTSWPQFKSNKYLSHFNNFKMNDYSLIVLFSVIGGSFLLASNDLISLYLALELQSFGVYVLTTLYRDSESATSGGMKYFFLGALSSALILLGSAILYTYLGLTQFESIYILSSVPTNTIDQIGLNFGLLLILIGLLFKVAAAPFHSYAPDVYDGAPTQVTIWLTTIPKLSLFGLLLVLQPLGTLLSNSVELFNLVPWTDLLLLSTLLSFVIGSVIGLGQYRIKRLLAYSTIGHVGFILLGLASHSTQSLESTFFYLGQYTFTTINVFLILIAFGIAINGKKSNNNYDIQFIKDLSGQFLHNPALSLSLSLCLFSMAGVPPLLGFFGKQIILQASLYSGYNWLALVGIITSVISAYYYLKIVRTLFFESNDSTDNFNDNIVEINSVHSFAISLLTLTLLVYIINPSLVLNSMHLLGLNMNSLTLLFIVVPVLIAVLLFLNLLLAIHKPDAEKVTPYECGFSPVEGQTRTPFTIQYYLVGILFLVFDLEILLFFPLSVSLYQVSSYGFTIAVLFFSVLTIGFIYELSRNVLHFTDQRSAFATAVRR</sequence>
<feature type="transmembrane region" description="Helical" evidence="13">
    <location>
        <begin position="559"/>
        <end position="577"/>
    </location>
</feature>
<evidence type="ECO:0000313" key="16">
    <source>
        <dbReference type="EMBL" id="TIB74320.1"/>
    </source>
</evidence>
<feature type="transmembrane region" description="Helical" evidence="13">
    <location>
        <begin position="383"/>
        <end position="403"/>
    </location>
</feature>
<evidence type="ECO:0000313" key="21">
    <source>
        <dbReference type="EMBL" id="TIC61889.1"/>
    </source>
</evidence>
<dbReference type="EMBL" id="SPRX01000084">
    <property type="protein sequence ID" value="TIC61889.1"/>
    <property type="molecule type" value="Genomic_DNA"/>
</dbReference>
<accession>A0A4T0SEJ4</accession>
<evidence type="ECO:0000313" key="18">
    <source>
        <dbReference type="EMBL" id="TIC23982.1"/>
    </source>
</evidence>
<evidence type="ECO:0000256" key="9">
    <source>
        <dbReference type="ARBA" id="ARBA00023136"/>
    </source>
</evidence>